<proteinExistence type="predicted"/>
<dbReference type="GO" id="GO:0003677">
    <property type="term" value="F:DNA binding"/>
    <property type="evidence" value="ECO:0007669"/>
    <property type="project" value="UniProtKB-KW"/>
</dbReference>
<dbReference type="GO" id="GO:0005829">
    <property type="term" value="C:cytosol"/>
    <property type="evidence" value="ECO:0007669"/>
    <property type="project" value="TreeGrafter"/>
</dbReference>
<dbReference type="EMBL" id="VHJK01000001">
    <property type="protein sequence ID" value="TRD11590.1"/>
    <property type="molecule type" value="Genomic_DNA"/>
</dbReference>
<dbReference type="OrthoDB" id="9795572at2"/>
<dbReference type="GO" id="GO:0003700">
    <property type="term" value="F:DNA-binding transcription factor activity"/>
    <property type="evidence" value="ECO:0007669"/>
    <property type="project" value="TreeGrafter"/>
</dbReference>
<accession>A0A547PBT0</accession>
<organism evidence="3 4">
    <name type="scientific">Erythrobacter insulae</name>
    <dbReference type="NCBI Taxonomy" id="2584124"/>
    <lineage>
        <taxon>Bacteria</taxon>
        <taxon>Pseudomonadati</taxon>
        <taxon>Pseudomonadota</taxon>
        <taxon>Alphaproteobacteria</taxon>
        <taxon>Sphingomonadales</taxon>
        <taxon>Erythrobacteraceae</taxon>
        <taxon>Erythrobacter/Porphyrobacter group</taxon>
        <taxon>Erythrobacter</taxon>
    </lineage>
</organism>
<dbReference type="InterPro" id="IPR010982">
    <property type="entry name" value="Lambda_DNA-bd_dom_sf"/>
</dbReference>
<dbReference type="Pfam" id="PF07238">
    <property type="entry name" value="PilZ"/>
    <property type="match status" value="1"/>
</dbReference>
<evidence type="ECO:0000313" key="4">
    <source>
        <dbReference type="Proteomes" id="UP000316343"/>
    </source>
</evidence>
<keyword evidence="1" id="KW-0238">DNA-binding</keyword>
<dbReference type="PANTHER" id="PTHR46797:SF1">
    <property type="entry name" value="METHYLPHOSPHONATE SYNTHASE"/>
    <property type="match status" value="1"/>
</dbReference>
<dbReference type="SUPFAM" id="SSF47413">
    <property type="entry name" value="lambda repressor-like DNA-binding domains"/>
    <property type="match status" value="1"/>
</dbReference>
<dbReference type="SUPFAM" id="SSF141371">
    <property type="entry name" value="PilZ domain-like"/>
    <property type="match status" value="1"/>
</dbReference>
<feature type="domain" description="HTH cro/C1-type" evidence="2">
    <location>
        <begin position="140"/>
        <end position="194"/>
    </location>
</feature>
<dbReference type="PROSITE" id="PS50943">
    <property type="entry name" value="HTH_CROC1"/>
    <property type="match status" value="1"/>
</dbReference>
<name>A0A547PBT0_9SPHN</name>
<evidence type="ECO:0000256" key="1">
    <source>
        <dbReference type="ARBA" id="ARBA00023125"/>
    </source>
</evidence>
<dbReference type="Gene3D" id="1.10.260.40">
    <property type="entry name" value="lambda repressor-like DNA-binding domains"/>
    <property type="match status" value="1"/>
</dbReference>
<dbReference type="InterPro" id="IPR009875">
    <property type="entry name" value="PilZ_domain"/>
</dbReference>
<gene>
    <name evidence="3" type="ORF">FGU71_06750</name>
</gene>
<keyword evidence="4" id="KW-1185">Reference proteome</keyword>
<dbReference type="GO" id="GO:0035438">
    <property type="term" value="F:cyclic-di-GMP binding"/>
    <property type="evidence" value="ECO:0007669"/>
    <property type="project" value="InterPro"/>
</dbReference>
<dbReference type="RefSeq" id="WP_142787864.1">
    <property type="nucleotide sequence ID" value="NZ_VHJK01000001.1"/>
</dbReference>
<reference evidence="3 4" key="1">
    <citation type="submission" date="2019-06" db="EMBL/GenBank/DDBJ databases">
        <title>Erythrobacter insulae sp. nov., isolated from a tidal flat.</title>
        <authorList>
            <person name="Yoon J.-H."/>
        </authorList>
    </citation>
    <scope>NUCLEOTIDE SEQUENCE [LARGE SCALE GENOMIC DNA]</scope>
    <source>
        <strain evidence="3 4">JBTF-M21</strain>
    </source>
</reference>
<dbReference type="InterPro" id="IPR050807">
    <property type="entry name" value="TransReg_Diox_bact_type"/>
</dbReference>
<evidence type="ECO:0000313" key="3">
    <source>
        <dbReference type="EMBL" id="TRD11590.1"/>
    </source>
</evidence>
<dbReference type="Pfam" id="PF13560">
    <property type="entry name" value="HTH_31"/>
    <property type="match status" value="1"/>
</dbReference>
<dbReference type="AlphaFoldDB" id="A0A547PBT0"/>
<evidence type="ECO:0000259" key="2">
    <source>
        <dbReference type="PROSITE" id="PS50943"/>
    </source>
</evidence>
<dbReference type="SMART" id="SM00530">
    <property type="entry name" value="HTH_XRE"/>
    <property type="match status" value="1"/>
</dbReference>
<dbReference type="PANTHER" id="PTHR46797">
    <property type="entry name" value="HTH-TYPE TRANSCRIPTIONAL REGULATOR"/>
    <property type="match status" value="1"/>
</dbReference>
<sequence length="231" mass="24993">MRSFWELHTLVLKAHLDPVAAVFDDRRDPRRALQLETSGVLPGGHEANVTLHNLSAVGLLLETDVPLDTGEVLAVELPDIGAVEAAIVWQSEQLYGCAFTAALPNGALAAAQLQSLMDYNDPAQKPAFSATLAEPFGARLNRLRRERGLTLADVAASLEVSKPTVWAWEKGKARPLPERIAAIAAALGVTVDELSESRNEDKGRSVVEDARLRIATAYGTDPRSIRIMIEV</sequence>
<dbReference type="CDD" id="cd00093">
    <property type="entry name" value="HTH_XRE"/>
    <property type="match status" value="1"/>
</dbReference>
<protein>
    <submittedName>
        <fullName evidence="3">Helix-turn-helix domain-containing protein</fullName>
    </submittedName>
</protein>
<dbReference type="InterPro" id="IPR001387">
    <property type="entry name" value="Cro/C1-type_HTH"/>
</dbReference>
<comment type="caution">
    <text evidence="3">The sequence shown here is derived from an EMBL/GenBank/DDBJ whole genome shotgun (WGS) entry which is preliminary data.</text>
</comment>
<dbReference type="Proteomes" id="UP000316343">
    <property type="component" value="Unassembled WGS sequence"/>
</dbReference>